<evidence type="ECO:0000313" key="9">
    <source>
        <dbReference type="Proteomes" id="UP000027456"/>
    </source>
</evidence>
<sequence>MEAHDVILALNVSSMDLPTTAQVPELPDQTRNLLTKANLKNYIDVVTLSASDLATKLRVPLEKAQTVLQQIHSAFTTKVVKLDGTKENGTDSLLGRTFTTGDNAIDNLLGGGFTIGQVHEITGEAASGKSQLALQLSLAVQLPESEHGLEGSSLYLTTLNRLSTSRLLEMVTSHPVFSPHQSTISLDNIATQHASDTDKLTVLLTSLLPAHVTACHARGSPLRLLVIDSITALFRDKQTNQPQTLYARSGLLNAVGALLHQIATTHELAIVVLNDVTDVFAPNSTGANEEPELIYREQSRWFARAGGVSGEERHEAALGMVWSNQLHSRILLARTGRRRHVEGSQIRGRGEGEGEDSEAVLIRRLFLLFGRAVEDEVPAPSLDFIIGSQGIMSVQ</sequence>
<dbReference type="GO" id="GO:0000400">
    <property type="term" value="F:four-way junction DNA binding"/>
    <property type="evidence" value="ECO:0007669"/>
    <property type="project" value="TreeGrafter"/>
</dbReference>
<evidence type="ECO:0000256" key="4">
    <source>
        <dbReference type="ARBA" id="ARBA00022840"/>
    </source>
</evidence>
<evidence type="ECO:0000313" key="8">
    <source>
        <dbReference type="EMBL" id="KEP52282.1"/>
    </source>
</evidence>
<dbReference type="OrthoDB" id="1861185at2759"/>
<name>A0A074SQM5_9AGAM</name>
<dbReference type="CDD" id="cd19491">
    <property type="entry name" value="XRCC3"/>
    <property type="match status" value="1"/>
</dbReference>
<dbReference type="SUPFAM" id="SSF52540">
    <property type="entry name" value="P-loop containing nucleoside triphosphate hydrolases"/>
    <property type="match status" value="1"/>
</dbReference>
<accession>A0A074SQM5</accession>
<dbReference type="GO" id="GO:0071140">
    <property type="term" value="P:resolution of mitotic recombination intermediates"/>
    <property type="evidence" value="ECO:0007669"/>
    <property type="project" value="TreeGrafter"/>
</dbReference>
<dbReference type="InterPro" id="IPR013632">
    <property type="entry name" value="Rad51_C"/>
</dbReference>
<dbReference type="Gene3D" id="3.40.50.300">
    <property type="entry name" value="P-loop containing nucleotide triphosphate hydrolases"/>
    <property type="match status" value="1"/>
</dbReference>
<evidence type="ECO:0000256" key="2">
    <source>
        <dbReference type="ARBA" id="ARBA00022741"/>
    </source>
</evidence>
<feature type="domain" description="RecA family profile 1" evidence="7">
    <location>
        <begin position="94"/>
        <end position="276"/>
    </location>
</feature>
<dbReference type="Pfam" id="PF08423">
    <property type="entry name" value="Rad51"/>
    <property type="match status" value="1"/>
</dbReference>
<organism evidence="8 9">
    <name type="scientific">Rhizoctonia solani 123E</name>
    <dbReference type="NCBI Taxonomy" id="1423351"/>
    <lineage>
        <taxon>Eukaryota</taxon>
        <taxon>Fungi</taxon>
        <taxon>Dikarya</taxon>
        <taxon>Basidiomycota</taxon>
        <taxon>Agaricomycotina</taxon>
        <taxon>Agaricomycetes</taxon>
        <taxon>Cantharellales</taxon>
        <taxon>Ceratobasidiaceae</taxon>
        <taxon>Rhizoctonia</taxon>
    </lineage>
</organism>
<evidence type="ECO:0000259" key="7">
    <source>
        <dbReference type="PROSITE" id="PS50162"/>
    </source>
</evidence>
<dbReference type="GO" id="GO:0140664">
    <property type="term" value="F:ATP-dependent DNA damage sensor activity"/>
    <property type="evidence" value="ECO:0007669"/>
    <property type="project" value="InterPro"/>
</dbReference>
<dbReference type="GO" id="GO:0045003">
    <property type="term" value="P:double-strand break repair via synthesis-dependent strand annealing"/>
    <property type="evidence" value="ECO:0007669"/>
    <property type="project" value="TreeGrafter"/>
</dbReference>
<dbReference type="GO" id="GO:0005657">
    <property type="term" value="C:replication fork"/>
    <property type="evidence" value="ECO:0007669"/>
    <property type="project" value="TreeGrafter"/>
</dbReference>
<protein>
    <submittedName>
        <fullName evidence="8">Rad51 protein</fullName>
    </submittedName>
</protein>
<keyword evidence="6" id="KW-0539">Nucleus</keyword>
<dbReference type="EMBL" id="AZST01000114">
    <property type="protein sequence ID" value="KEP52282.1"/>
    <property type="molecule type" value="Genomic_DNA"/>
</dbReference>
<dbReference type="PANTHER" id="PTHR46487">
    <property type="entry name" value="DNA REPAIR PROTEIN XRCC3"/>
    <property type="match status" value="1"/>
</dbReference>
<dbReference type="InterPro" id="IPR027417">
    <property type="entry name" value="P-loop_NTPase"/>
</dbReference>
<dbReference type="HOGENOM" id="CLU_044372_1_0_1"/>
<dbReference type="InterPro" id="IPR047348">
    <property type="entry name" value="XRCC3-like_C"/>
</dbReference>
<dbReference type="PROSITE" id="PS50162">
    <property type="entry name" value="RECA_2"/>
    <property type="match status" value="1"/>
</dbReference>
<proteinExistence type="predicted"/>
<dbReference type="GO" id="GO:0061982">
    <property type="term" value="P:meiosis I cell cycle process"/>
    <property type="evidence" value="ECO:0007669"/>
    <property type="project" value="UniProtKB-ARBA"/>
</dbReference>
<comment type="caution">
    <text evidence="8">The sequence shown here is derived from an EMBL/GenBank/DDBJ whole genome shotgun (WGS) entry which is preliminary data.</text>
</comment>
<evidence type="ECO:0000256" key="5">
    <source>
        <dbReference type="ARBA" id="ARBA00023204"/>
    </source>
</evidence>
<keyword evidence="9" id="KW-1185">Reference proteome</keyword>
<dbReference type="Proteomes" id="UP000027456">
    <property type="component" value="Unassembled WGS sequence"/>
</dbReference>
<dbReference type="GO" id="GO:0033065">
    <property type="term" value="C:Rad51C-XRCC3 complex"/>
    <property type="evidence" value="ECO:0007669"/>
    <property type="project" value="TreeGrafter"/>
</dbReference>
<evidence type="ECO:0000256" key="6">
    <source>
        <dbReference type="ARBA" id="ARBA00023242"/>
    </source>
</evidence>
<keyword evidence="3" id="KW-0227">DNA damage</keyword>
<dbReference type="GO" id="GO:0090656">
    <property type="term" value="P:t-circle formation"/>
    <property type="evidence" value="ECO:0007669"/>
    <property type="project" value="TreeGrafter"/>
</dbReference>
<dbReference type="GO" id="GO:0005524">
    <property type="term" value="F:ATP binding"/>
    <property type="evidence" value="ECO:0007669"/>
    <property type="project" value="UniProtKB-KW"/>
</dbReference>
<dbReference type="PANTHER" id="PTHR46487:SF1">
    <property type="entry name" value="DNA REPAIR PROTEIN XRCC3"/>
    <property type="match status" value="1"/>
</dbReference>
<dbReference type="InterPro" id="IPR020588">
    <property type="entry name" value="RecA_ATP-bd"/>
</dbReference>
<keyword evidence="2" id="KW-0547">Nucleotide-binding</keyword>
<comment type="subcellular location">
    <subcellularLocation>
        <location evidence="1">Nucleus</location>
    </subcellularLocation>
</comment>
<keyword evidence="5" id="KW-0234">DNA repair</keyword>
<dbReference type="GO" id="GO:0000722">
    <property type="term" value="P:telomere maintenance via recombination"/>
    <property type="evidence" value="ECO:0007669"/>
    <property type="project" value="TreeGrafter"/>
</dbReference>
<gene>
    <name evidence="8" type="ORF">V565_047840</name>
</gene>
<evidence type="ECO:0000256" key="3">
    <source>
        <dbReference type="ARBA" id="ARBA00022763"/>
    </source>
</evidence>
<dbReference type="STRING" id="1423351.A0A074SQM5"/>
<dbReference type="AlphaFoldDB" id="A0A074SQM5"/>
<reference evidence="8 9" key="1">
    <citation type="submission" date="2013-12" db="EMBL/GenBank/DDBJ databases">
        <authorList>
            <person name="Cubeta M."/>
            <person name="Pakala S."/>
            <person name="Fedorova N."/>
            <person name="Thomas E."/>
            <person name="Dean R."/>
            <person name="Jabaji S."/>
            <person name="Neate S."/>
            <person name="Toda T."/>
            <person name="Tavantzis S."/>
            <person name="Vilgalys R."/>
            <person name="Bharathan N."/>
            <person name="Pakala S."/>
            <person name="Losada L.S."/>
            <person name="Zafar N."/>
            <person name="Nierman W."/>
        </authorList>
    </citation>
    <scope>NUCLEOTIDE SEQUENCE [LARGE SCALE GENOMIC DNA]</scope>
    <source>
        <strain evidence="8 9">123E</strain>
    </source>
</reference>
<keyword evidence="4" id="KW-0067">ATP-binding</keyword>
<evidence type="ECO:0000256" key="1">
    <source>
        <dbReference type="ARBA" id="ARBA00004123"/>
    </source>
</evidence>